<dbReference type="Proteomes" id="UP001381693">
    <property type="component" value="Unassembled WGS sequence"/>
</dbReference>
<comment type="caution">
    <text evidence="3">The sequence shown here is derived from an EMBL/GenBank/DDBJ whole genome shotgun (WGS) entry which is preliminary data.</text>
</comment>
<dbReference type="AlphaFoldDB" id="A0AAN8WPJ7"/>
<evidence type="ECO:0000313" key="3">
    <source>
        <dbReference type="EMBL" id="KAK7069931.1"/>
    </source>
</evidence>
<reference evidence="3 4" key="1">
    <citation type="submission" date="2023-11" db="EMBL/GenBank/DDBJ databases">
        <title>Halocaridina rubra genome assembly.</title>
        <authorList>
            <person name="Smith C."/>
        </authorList>
    </citation>
    <scope>NUCLEOTIDE SEQUENCE [LARGE SCALE GENOMIC DNA]</scope>
    <source>
        <strain evidence="3">EP-1</strain>
        <tissue evidence="3">Whole</tissue>
    </source>
</reference>
<feature type="non-terminal residue" evidence="3">
    <location>
        <position position="104"/>
    </location>
</feature>
<evidence type="ECO:0000256" key="2">
    <source>
        <dbReference type="SAM" id="Phobius"/>
    </source>
</evidence>
<name>A0AAN8WPJ7_HALRR</name>
<sequence length="104" mass="11812">MAPLKSKNSPTSKNARDVSKRVYYSDLKDTKPKDGNKRDYSSRFTFTIIAVLGCVISIVYLRYQASFYESFWTGENLLVSSVVTIHTEFVPLDPAAFSNFIDNE</sequence>
<feature type="transmembrane region" description="Helical" evidence="2">
    <location>
        <begin position="44"/>
        <end position="63"/>
    </location>
</feature>
<organism evidence="3 4">
    <name type="scientific">Halocaridina rubra</name>
    <name type="common">Hawaiian red shrimp</name>
    <dbReference type="NCBI Taxonomy" id="373956"/>
    <lineage>
        <taxon>Eukaryota</taxon>
        <taxon>Metazoa</taxon>
        <taxon>Ecdysozoa</taxon>
        <taxon>Arthropoda</taxon>
        <taxon>Crustacea</taxon>
        <taxon>Multicrustacea</taxon>
        <taxon>Malacostraca</taxon>
        <taxon>Eumalacostraca</taxon>
        <taxon>Eucarida</taxon>
        <taxon>Decapoda</taxon>
        <taxon>Pleocyemata</taxon>
        <taxon>Caridea</taxon>
        <taxon>Atyoidea</taxon>
        <taxon>Atyidae</taxon>
        <taxon>Halocaridina</taxon>
    </lineage>
</organism>
<feature type="compositionally biased region" description="Polar residues" evidence="1">
    <location>
        <begin position="1"/>
        <end position="13"/>
    </location>
</feature>
<dbReference type="EMBL" id="JAXCGZ010015675">
    <property type="protein sequence ID" value="KAK7069931.1"/>
    <property type="molecule type" value="Genomic_DNA"/>
</dbReference>
<accession>A0AAN8WPJ7</accession>
<keyword evidence="2" id="KW-0812">Transmembrane</keyword>
<keyword evidence="2" id="KW-1133">Transmembrane helix</keyword>
<keyword evidence="4" id="KW-1185">Reference proteome</keyword>
<proteinExistence type="predicted"/>
<evidence type="ECO:0000313" key="4">
    <source>
        <dbReference type="Proteomes" id="UP001381693"/>
    </source>
</evidence>
<protein>
    <submittedName>
        <fullName evidence="3">Uncharacterized protein</fullName>
    </submittedName>
</protein>
<feature type="region of interest" description="Disordered" evidence="1">
    <location>
        <begin position="1"/>
        <end position="20"/>
    </location>
</feature>
<keyword evidence="2" id="KW-0472">Membrane</keyword>
<evidence type="ECO:0000256" key="1">
    <source>
        <dbReference type="SAM" id="MobiDB-lite"/>
    </source>
</evidence>
<gene>
    <name evidence="3" type="ORF">SK128_003432</name>
</gene>